<dbReference type="GO" id="GO:0015937">
    <property type="term" value="P:coenzyme A biosynthetic process"/>
    <property type="evidence" value="ECO:0007669"/>
    <property type="project" value="InterPro"/>
</dbReference>
<keyword evidence="5" id="KW-1185">Reference proteome</keyword>
<dbReference type="STRING" id="935791.I3EJZ6"/>
<dbReference type="Pfam" id="PF01121">
    <property type="entry name" value="CoaE"/>
    <property type="match status" value="1"/>
</dbReference>
<evidence type="ECO:0000256" key="1">
    <source>
        <dbReference type="ARBA" id="ARBA00022741"/>
    </source>
</evidence>
<dbReference type="PROSITE" id="PS51219">
    <property type="entry name" value="DPCK"/>
    <property type="match status" value="1"/>
</dbReference>
<dbReference type="GO" id="GO:0005524">
    <property type="term" value="F:ATP binding"/>
    <property type="evidence" value="ECO:0007669"/>
    <property type="project" value="UniProtKB-KW"/>
</dbReference>
<dbReference type="EMBL" id="GL870876">
    <property type="protein sequence ID" value="EIJ89543.1"/>
    <property type="molecule type" value="Genomic_DNA"/>
</dbReference>
<evidence type="ECO:0000256" key="3">
    <source>
        <dbReference type="SAM" id="Phobius"/>
    </source>
</evidence>
<dbReference type="AlphaFoldDB" id="I3EJZ6"/>
<evidence type="ECO:0000313" key="4">
    <source>
        <dbReference type="EMBL" id="EIJ89543.1"/>
    </source>
</evidence>
<dbReference type="OrthoDB" id="247245at2759"/>
<dbReference type="Proteomes" id="UP000002872">
    <property type="component" value="Unassembled WGS sequence"/>
</dbReference>
<dbReference type="GO" id="GO:0004140">
    <property type="term" value="F:dephospho-CoA kinase activity"/>
    <property type="evidence" value="ECO:0007669"/>
    <property type="project" value="InterPro"/>
</dbReference>
<keyword evidence="1" id="KW-0547">Nucleotide-binding</keyword>
<protein>
    <recommendedName>
        <fullName evidence="6">Dephospho-CoA kinase</fullName>
    </recommendedName>
</protein>
<evidence type="ECO:0008006" key="6">
    <source>
        <dbReference type="Google" id="ProtNLM"/>
    </source>
</evidence>
<keyword evidence="3" id="KW-0812">Transmembrane</keyword>
<keyword evidence="3" id="KW-0472">Membrane</keyword>
<dbReference type="VEuPathDB" id="MicrosporidiaDB:NEQG_00313"/>
<gene>
    <name evidence="4" type="ORF">NEQG_00313</name>
</gene>
<organism evidence="4 5">
    <name type="scientific">Nematocida parisii (strain ERTm3)</name>
    <name type="common">Nematode killer fungus</name>
    <dbReference type="NCBI Taxonomy" id="935791"/>
    <lineage>
        <taxon>Eukaryota</taxon>
        <taxon>Fungi</taxon>
        <taxon>Fungi incertae sedis</taxon>
        <taxon>Microsporidia</taxon>
        <taxon>Nematocida</taxon>
    </lineage>
</organism>
<keyword evidence="3" id="KW-1133">Transmembrane helix</keyword>
<keyword evidence="2" id="KW-0067">ATP-binding</keyword>
<reference evidence="4" key="1">
    <citation type="submission" date="2011-01" db="EMBL/GenBank/DDBJ databases">
        <title>The Genome Sequence of Nematocida parisii strain ERTm3.</title>
        <authorList>
            <consortium name="The Broad Institute Genome Sequencing Platform"/>
            <consortium name="The Broad Institute Genome Sequencing Center for Infectious Disease"/>
            <person name="Cuomo C."/>
            <person name="Troemel E."/>
            <person name="Young S.K."/>
            <person name="Zeng Q."/>
            <person name="Gargeya S."/>
            <person name="Fitzgerald M."/>
            <person name="Haas B."/>
            <person name="Abouelleil A."/>
            <person name="Alvarado L."/>
            <person name="Arachchi H.M."/>
            <person name="Berlin A."/>
            <person name="Chapman S.B."/>
            <person name="Gearin G."/>
            <person name="Goldberg J."/>
            <person name="Griggs A."/>
            <person name="Gujja S."/>
            <person name="Hansen M."/>
            <person name="Heiman D."/>
            <person name="Howarth C."/>
            <person name="Larimer J."/>
            <person name="Lui A."/>
            <person name="MacDonald P.J.P."/>
            <person name="McCowen C."/>
            <person name="Montmayeur A."/>
            <person name="Murphy C."/>
            <person name="Neiman D."/>
            <person name="Pearson M."/>
            <person name="Priest M."/>
            <person name="Roberts A."/>
            <person name="Saif S."/>
            <person name="Shea T."/>
            <person name="Sisk P."/>
            <person name="Stolte C."/>
            <person name="Sykes S."/>
            <person name="Wortman J."/>
            <person name="Nusbaum C."/>
            <person name="Birren B."/>
        </authorList>
    </citation>
    <scope>NUCLEOTIDE SEQUENCE</scope>
    <source>
        <strain evidence="4">ERTm3</strain>
    </source>
</reference>
<dbReference type="HOGENOM" id="CLU_1166109_0_0_1"/>
<dbReference type="Gene3D" id="3.40.50.300">
    <property type="entry name" value="P-loop containing nucleotide triphosphate hydrolases"/>
    <property type="match status" value="1"/>
</dbReference>
<feature type="transmembrane region" description="Helical" evidence="3">
    <location>
        <begin position="148"/>
        <end position="167"/>
    </location>
</feature>
<name>I3EJZ6_NEMP3</name>
<accession>I3EJZ6</accession>
<dbReference type="InterPro" id="IPR027417">
    <property type="entry name" value="P-loop_NTPase"/>
</dbReference>
<evidence type="ECO:0000256" key="2">
    <source>
        <dbReference type="ARBA" id="ARBA00022840"/>
    </source>
</evidence>
<evidence type="ECO:0000313" key="5">
    <source>
        <dbReference type="Proteomes" id="UP000002872"/>
    </source>
</evidence>
<proteinExistence type="predicted"/>
<dbReference type="OMA" id="CGPKTQE"/>
<dbReference type="SUPFAM" id="SSF52540">
    <property type="entry name" value="P-loop containing nucleoside triphosphate hydrolases"/>
    <property type="match status" value="1"/>
</dbReference>
<sequence>MRRFAKYNIPVDIFTNEKLRILVKPYIVEYIKTRQNFFRLACKSVLFIDLPFLFECGLEEYFTHTIVVTCGPKTQEERIHKKYSTALSKAEKYDESRTIHQIMEVVETEMNMAEKRKKCTYVIDNNKGVENTYSQLDSLLYKYYKYSGFYIAIICISIAAIVLPVLIKYKEKASEISKAINPLIEKIKARITKYGW</sequence>
<dbReference type="InterPro" id="IPR001977">
    <property type="entry name" value="Depp_CoAkinase"/>
</dbReference>
<dbReference type="FunCoup" id="I3EJZ6">
    <property type="interactions" value="48"/>
</dbReference>
<dbReference type="InParanoid" id="I3EJZ6"/>